<dbReference type="Proteomes" id="UP000663193">
    <property type="component" value="Chromosome 11"/>
</dbReference>
<sequence length="61" mass="7194">MGLERCRDKRIENRICQNAKGKSLYQSSIVKKWPKMARRRCQNVFTEKERASLHPRAVCST</sequence>
<dbReference type="AlphaFoldDB" id="A0A7U2I2C0"/>
<accession>A0A7U2I2C0</accession>
<reference evidence="2" key="1">
    <citation type="journal article" date="2021" name="BMC Genomics">
        <title>Chromosome-level genome assembly and manually-curated proteome of model necrotroph Parastagonospora nodorum Sn15 reveals a genome-wide trove of candidate effector homologs, and redundancy of virulence-related functions within an accessory chromosome.</title>
        <authorList>
            <person name="Bertazzoni S."/>
            <person name="Jones D.A.B."/>
            <person name="Phan H.T."/>
            <person name="Tan K.-C."/>
            <person name="Hane J.K."/>
        </authorList>
    </citation>
    <scope>NUCLEOTIDE SEQUENCE [LARGE SCALE GENOMIC DNA]</scope>
    <source>
        <strain evidence="2">SN15 / ATCC MYA-4574 / FGSC 10173)</strain>
    </source>
</reference>
<dbReference type="EMBL" id="CP069033">
    <property type="protein sequence ID" value="QRD00741.1"/>
    <property type="molecule type" value="Genomic_DNA"/>
</dbReference>
<organism evidence="1 2">
    <name type="scientific">Phaeosphaeria nodorum (strain SN15 / ATCC MYA-4574 / FGSC 10173)</name>
    <name type="common">Glume blotch fungus</name>
    <name type="synonym">Parastagonospora nodorum</name>
    <dbReference type="NCBI Taxonomy" id="321614"/>
    <lineage>
        <taxon>Eukaryota</taxon>
        <taxon>Fungi</taxon>
        <taxon>Dikarya</taxon>
        <taxon>Ascomycota</taxon>
        <taxon>Pezizomycotina</taxon>
        <taxon>Dothideomycetes</taxon>
        <taxon>Pleosporomycetidae</taxon>
        <taxon>Pleosporales</taxon>
        <taxon>Pleosporineae</taxon>
        <taxon>Phaeosphaeriaceae</taxon>
        <taxon>Parastagonospora</taxon>
    </lineage>
</organism>
<protein>
    <submittedName>
        <fullName evidence="1">Uncharacterized protein</fullName>
    </submittedName>
</protein>
<dbReference type="VEuPathDB" id="FungiDB:JI435_415710"/>
<keyword evidence="2" id="KW-1185">Reference proteome</keyword>
<proteinExistence type="predicted"/>
<evidence type="ECO:0000313" key="1">
    <source>
        <dbReference type="EMBL" id="QRD00741.1"/>
    </source>
</evidence>
<evidence type="ECO:0000313" key="2">
    <source>
        <dbReference type="Proteomes" id="UP000663193"/>
    </source>
</evidence>
<name>A0A7U2I2C0_PHANO</name>
<gene>
    <name evidence="1" type="ORF">JI435_415710</name>
</gene>